<dbReference type="Gene3D" id="1.10.238.10">
    <property type="entry name" value="EF-hand"/>
    <property type="match status" value="1"/>
</dbReference>
<dbReference type="AlphaFoldDB" id="A0A1I7WJ53"/>
<dbReference type="Proteomes" id="UP000095283">
    <property type="component" value="Unplaced"/>
</dbReference>
<evidence type="ECO:0000313" key="1">
    <source>
        <dbReference type="Proteomes" id="UP000095283"/>
    </source>
</evidence>
<sequence>MIYQNEKDPYMLRYLRLEMFYNKMRSCPISDLEVGWYIRIVEFLVDLYMAHFPLCLESIVSFIRYSGTSRDAIRVTRERKIDLNERGTDRKVFQCLVVGAKDSGKIRAKISITKRNIFLF</sequence>
<dbReference type="WBParaSite" id="Hba_04999">
    <property type="protein sequence ID" value="Hba_04999"/>
    <property type="gene ID" value="Hba_04999"/>
</dbReference>
<reference evidence="2" key="1">
    <citation type="submission" date="2016-11" db="UniProtKB">
        <authorList>
            <consortium name="WormBaseParasite"/>
        </authorList>
    </citation>
    <scope>IDENTIFICATION</scope>
</reference>
<organism evidence="1 2">
    <name type="scientific">Heterorhabditis bacteriophora</name>
    <name type="common">Entomopathogenic nematode worm</name>
    <dbReference type="NCBI Taxonomy" id="37862"/>
    <lineage>
        <taxon>Eukaryota</taxon>
        <taxon>Metazoa</taxon>
        <taxon>Ecdysozoa</taxon>
        <taxon>Nematoda</taxon>
        <taxon>Chromadorea</taxon>
        <taxon>Rhabditida</taxon>
        <taxon>Rhabditina</taxon>
        <taxon>Rhabditomorpha</taxon>
        <taxon>Strongyloidea</taxon>
        <taxon>Heterorhabditidae</taxon>
        <taxon>Heterorhabditis</taxon>
    </lineage>
</organism>
<protein>
    <submittedName>
        <fullName evidence="2">NPH3 domain-containing protein</fullName>
    </submittedName>
</protein>
<proteinExistence type="predicted"/>
<accession>A0A1I7WJ53</accession>
<name>A0A1I7WJ53_HETBA</name>
<evidence type="ECO:0000313" key="2">
    <source>
        <dbReference type="WBParaSite" id="Hba_04999"/>
    </source>
</evidence>
<keyword evidence="1" id="KW-1185">Reference proteome</keyword>